<comment type="similarity">
    <text evidence="1">Belongs to the peptidase M20A family.</text>
</comment>
<dbReference type="GO" id="GO:0004180">
    <property type="term" value="F:carboxypeptidase activity"/>
    <property type="evidence" value="ECO:0007669"/>
    <property type="project" value="UniProtKB-KW"/>
</dbReference>
<dbReference type="PANTHER" id="PTHR45962">
    <property type="entry name" value="N-FATTY-ACYL-AMINO ACID SYNTHASE/HYDROLASE PM20D1"/>
    <property type="match status" value="1"/>
</dbReference>
<keyword evidence="3" id="KW-0479">Metal-binding</keyword>
<reference evidence="7 8" key="1">
    <citation type="submission" date="2023-04" db="EMBL/GenBank/DDBJ databases">
        <title>Genome Encyclopedia of Bacteria and Archaea VI: Functional Genomics of Type Strains.</title>
        <authorList>
            <person name="Whitman W."/>
        </authorList>
    </citation>
    <scope>NUCLEOTIDE SEQUENCE [LARGE SCALE GENOMIC DNA]</scope>
    <source>
        <strain evidence="7 8">SG_E_30_P1</strain>
    </source>
</reference>
<dbReference type="Gene3D" id="3.40.630.10">
    <property type="entry name" value="Zn peptidases"/>
    <property type="match status" value="1"/>
</dbReference>
<evidence type="ECO:0000256" key="3">
    <source>
        <dbReference type="ARBA" id="ARBA00022723"/>
    </source>
</evidence>
<dbReference type="EC" id="3.4.17.-" evidence="7"/>
<evidence type="ECO:0000313" key="8">
    <source>
        <dbReference type="Proteomes" id="UP001160142"/>
    </source>
</evidence>
<feature type="domain" description="Peptidase M20 dimerisation" evidence="6">
    <location>
        <begin position="194"/>
        <end position="338"/>
    </location>
</feature>
<proteinExistence type="inferred from homology"/>
<keyword evidence="4 7" id="KW-0378">Hydrolase</keyword>
<accession>A0ABT6KNC0</accession>
<evidence type="ECO:0000256" key="2">
    <source>
        <dbReference type="ARBA" id="ARBA00022670"/>
    </source>
</evidence>
<dbReference type="EMBL" id="JARXVQ010000001">
    <property type="protein sequence ID" value="MDH6180617.1"/>
    <property type="molecule type" value="Genomic_DNA"/>
</dbReference>
<dbReference type="InterPro" id="IPR011650">
    <property type="entry name" value="Peptidase_M20_dimer"/>
</dbReference>
<dbReference type="PANTHER" id="PTHR45962:SF1">
    <property type="entry name" value="N-FATTY-ACYL-AMINO ACID SYNTHASE_HYDROLASE PM20D1"/>
    <property type="match status" value="1"/>
</dbReference>
<evidence type="ECO:0000256" key="4">
    <source>
        <dbReference type="ARBA" id="ARBA00022801"/>
    </source>
</evidence>
<evidence type="ECO:0000259" key="6">
    <source>
        <dbReference type="Pfam" id="PF07687"/>
    </source>
</evidence>
<dbReference type="Pfam" id="PF01546">
    <property type="entry name" value="Peptidase_M20"/>
    <property type="match status" value="1"/>
</dbReference>
<keyword evidence="2" id="KW-0645">Protease</keyword>
<name>A0ABT6KNC0_9MICO</name>
<evidence type="ECO:0000313" key="7">
    <source>
        <dbReference type="EMBL" id="MDH6180617.1"/>
    </source>
</evidence>
<evidence type="ECO:0000256" key="1">
    <source>
        <dbReference type="ARBA" id="ARBA00006247"/>
    </source>
</evidence>
<keyword evidence="7" id="KW-0121">Carboxypeptidase</keyword>
<dbReference type="InterPro" id="IPR002933">
    <property type="entry name" value="Peptidase_M20"/>
</dbReference>
<dbReference type="Proteomes" id="UP001160142">
    <property type="component" value="Unassembled WGS sequence"/>
</dbReference>
<dbReference type="InterPro" id="IPR047177">
    <property type="entry name" value="Pept_M20A"/>
</dbReference>
<dbReference type="SUPFAM" id="SSF55031">
    <property type="entry name" value="Bacterial exopeptidase dimerisation domain"/>
    <property type="match status" value="1"/>
</dbReference>
<keyword evidence="8" id="KW-1185">Reference proteome</keyword>
<evidence type="ECO:0000256" key="5">
    <source>
        <dbReference type="ARBA" id="ARBA00022833"/>
    </source>
</evidence>
<dbReference type="InterPro" id="IPR036264">
    <property type="entry name" value="Bact_exopeptidase_dim_dom"/>
</dbReference>
<gene>
    <name evidence="7" type="ORF">M2152_000799</name>
</gene>
<comment type="caution">
    <text evidence="7">The sequence shown here is derived from an EMBL/GenBank/DDBJ whole genome shotgun (WGS) entry which is preliminary data.</text>
</comment>
<dbReference type="Gene3D" id="1.10.150.900">
    <property type="match status" value="1"/>
</dbReference>
<dbReference type="Gene3D" id="3.30.70.360">
    <property type="match status" value="1"/>
</dbReference>
<dbReference type="RefSeq" id="WP_322132964.1">
    <property type="nucleotide sequence ID" value="NZ_CP085036.1"/>
</dbReference>
<dbReference type="SUPFAM" id="SSF53187">
    <property type="entry name" value="Zn-dependent exopeptidases"/>
    <property type="match status" value="1"/>
</dbReference>
<protein>
    <submittedName>
        <fullName evidence="7">Carboxypeptidase PM20D1</fullName>
        <ecNumber evidence="7">3.4.17.-</ecNumber>
    </submittedName>
</protein>
<dbReference type="Pfam" id="PF07687">
    <property type="entry name" value="M20_dimer"/>
    <property type="match status" value="1"/>
</dbReference>
<sequence length="440" mass="47350">MSSAAVERFRALLRVPTVSRLDVATTDWPQFERFRGLLEELYPRIHEHLDRDIVAGHSLLFRWKGASSERPLVLLAHYDVVDPGTAEWQHPPFDAALTDDGLTVWARGALDDKGSLAGILEAVESLLESGHHPEQDVYLAFGHDEETRGSGALAIADLLAERGVHPALVLDEGGAVALDGFPGVDKPLAVVGVSEKGTTVVRLVVNQPGGHASTPPRVSATARLARAIDRITRHPFPVRLSPPVLAMLRAIAPHASGVTRVALSALPLSTPIVERVLAGSDETRAMIQTSCAVTTLTAGHAVNALPESAEATVNLRIAVGSSVDAALRHLTTVIADPGVHIEIVNRGEPAPVSPTDGPGWDAIATTVGEHFPDAVLTPYVQTGATDSRHFTRLSAAVYRFTPFRVSRAERDALHARDERLSVASFEEGIRFYRDLIARFR</sequence>
<organism evidence="7 8">
    <name type="scientific">Antiquaquibacter oligotrophicus</name>
    <dbReference type="NCBI Taxonomy" id="2880260"/>
    <lineage>
        <taxon>Bacteria</taxon>
        <taxon>Bacillati</taxon>
        <taxon>Actinomycetota</taxon>
        <taxon>Actinomycetes</taxon>
        <taxon>Micrococcales</taxon>
        <taxon>Microbacteriaceae</taxon>
        <taxon>Antiquaquibacter</taxon>
    </lineage>
</organism>
<keyword evidence="5" id="KW-0862">Zinc</keyword>